<evidence type="ECO:0000313" key="4">
    <source>
        <dbReference type="Proteomes" id="UP000753802"/>
    </source>
</evidence>
<keyword evidence="2" id="KW-0732">Signal</keyword>
<organism evidence="3 4">
    <name type="scientific">Sediminibacterium roseum</name>
    <dbReference type="NCBI Taxonomy" id="1978412"/>
    <lineage>
        <taxon>Bacteria</taxon>
        <taxon>Pseudomonadati</taxon>
        <taxon>Bacteroidota</taxon>
        <taxon>Chitinophagia</taxon>
        <taxon>Chitinophagales</taxon>
        <taxon>Chitinophagaceae</taxon>
        <taxon>Sediminibacterium</taxon>
    </lineage>
</organism>
<feature type="chain" id="PRO_5046678205" description="Vitellogenin II" evidence="2">
    <location>
        <begin position="24"/>
        <end position="253"/>
    </location>
</feature>
<evidence type="ECO:0008006" key="5">
    <source>
        <dbReference type="Google" id="ProtNLM"/>
    </source>
</evidence>
<reference evidence="3 4" key="1">
    <citation type="submission" date="2020-01" db="EMBL/GenBank/DDBJ databases">
        <title>Genome analysis.</title>
        <authorList>
            <person name="Wu S."/>
            <person name="Wang G."/>
        </authorList>
    </citation>
    <scope>NUCLEOTIDE SEQUENCE [LARGE SCALE GENOMIC DNA]</scope>
    <source>
        <strain evidence="3 4">SYL130</strain>
    </source>
</reference>
<feature type="region of interest" description="Disordered" evidence="1">
    <location>
        <begin position="200"/>
        <end position="253"/>
    </location>
</feature>
<dbReference type="PROSITE" id="PS51257">
    <property type="entry name" value="PROKAR_LIPOPROTEIN"/>
    <property type="match status" value="1"/>
</dbReference>
<keyword evidence="4" id="KW-1185">Reference proteome</keyword>
<feature type="signal peptide" evidence="2">
    <location>
        <begin position="1"/>
        <end position="23"/>
    </location>
</feature>
<feature type="compositionally biased region" description="Low complexity" evidence="1">
    <location>
        <begin position="215"/>
        <end position="231"/>
    </location>
</feature>
<dbReference type="EMBL" id="JAACJS010000015">
    <property type="protein sequence ID" value="NCI50600.1"/>
    <property type="molecule type" value="Genomic_DNA"/>
</dbReference>
<evidence type="ECO:0000256" key="2">
    <source>
        <dbReference type="SAM" id="SignalP"/>
    </source>
</evidence>
<accession>A0ABX0A039</accession>
<sequence length="253" mass="28129">MKHALLLSALSIVLLSSCTTAFKAGQTPDDVYYSPGVDRPAKEERVSLSRNQEAEEYFTYLDDRYLRMKVANRYRWGALDNFDYWNDSRYDFNSYNSYSYYNATNPYAWNHGWNLGLGYGYRSWNPYYNNWGWNSPFYTVVAYSTPSFGTTSGSNISAYRNKSYNNSNYGYKDPKTGAFIPSGNNNGFGSLLKKVFTTGTDNTQSYDRPVRTYQPSTTTPSTPPATSSSAGGSSGGYGSTGSSSSSGRGGRGN</sequence>
<evidence type="ECO:0000256" key="1">
    <source>
        <dbReference type="SAM" id="MobiDB-lite"/>
    </source>
</evidence>
<dbReference type="Proteomes" id="UP000753802">
    <property type="component" value="Unassembled WGS sequence"/>
</dbReference>
<protein>
    <recommendedName>
        <fullName evidence="5">Vitellogenin II</fullName>
    </recommendedName>
</protein>
<evidence type="ECO:0000313" key="3">
    <source>
        <dbReference type="EMBL" id="NCI50600.1"/>
    </source>
</evidence>
<comment type="caution">
    <text evidence="3">The sequence shown here is derived from an EMBL/GenBank/DDBJ whole genome shotgun (WGS) entry which is preliminary data.</text>
</comment>
<gene>
    <name evidence="3" type="ORF">GWC95_11745</name>
</gene>
<name>A0ABX0A039_9BACT</name>
<proteinExistence type="predicted"/>
<dbReference type="RefSeq" id="WP_161818918.1">
    <property type="nucleotide sequence ID" value="NZ_JAACJS010000015.1"/>
</dbReference>